<dbReference type="SMART" id="SM00181">
    <property type="entry name" value="EGF"/>
    <property type="match status" value="5"/>
</dbReference>
<dbReference type="InterPro" id="IPR053255">
    <property type="entry name" value="EGF-like_domain"/>
</dbReference>
<evidence type="ECO:0000313" key="2">
    <source>
        <dbReference type="EMBL" id="KOB64647.1"/>
    </source>
</evidence>
<evidence type="ECO:0000259" key="1">
    <source>
        <dbReference type="SMART" id="SM00181"/>
    </source>
</evidence>
<dbReference type="AlphaFoldDB" id="A0A0L7KMZ6"/>
<comment type="caution">
    <text evidence="2">The sequence shown here is derived from an EMBL/GenBank/DDBJ whole genome shotgun (WGS) entry which is preliminary data.</text>
</comment>
<sequence length="272" mass="29601">MTKGMVAIQLVTLTTKQRRNSRCNMGLIHVRSNFQDGWQHNSELDTCTPICSTGCLNGKCVAPSTCHCEPPLYLDPERLNACLTPLCDPKCINSICNINNICECENNTRRYNKTHCAHCDEHYDINADLTCQPICERPCINGECTAPNTCSCLHGYVPGDDRFTCFPVCEKCVNSTCVAPNVCSCLEGYSAVDESTCAPKCDSCDNGVCVAPGQCECFDGYIKLNGSCQAVCEMECINGFCSAPNACACVEGYVERYPGVCSKPCRTDCNGT</sequence>
<feature type="domain" description="EGF-like" evidence="1">
    <location>
        <begin position="134"/>
        <end position="166"/>
    </location>
</feature>
<protein>
    <recommendedName>
        <fullName evidence="1">EGF-like domain-containing protein</fullName>
    </recommendedName>
</protein>
<accession>A0A0L7KMZ6</accession>
<name>A0A0L7KMZ6_OPEBR</name>
<dbReference type="PANTHER" id="PTHR24047:SF29">
    <property type="entry name" value="EATER-RELATED"/>
    <property type="match status" value="1"/>
</dbReference>
<keyword evidence="3" id="KW-1185">Reference proteome</keyword>
<dbReference type="InterPro" id="IPR000742">
    <property type="entry name" value="EGF"/>
</dbReference>
<dbReference type="Gene3D" id="2.10.25.10">
    <property type="entry name" value="Laminin"/>
    <property type="match status" value="5"/>
</dbReference>
<feature type="domain" description="EGF-like" evidence="1">
    <location>
        <begin position="168"/>
        <end position="198"/>
    </location>
</feature>
<organism evidence="2 3">
    <name type="scientific">Operophtera brumata</name>
    <name type="common">Winter moth</name>
    <name type="synonym">Phalaena brumata</name>
    <dbReference type="NCBI Taxonomy" id="104452"/>
    <lineage>
        <taxon>Eukaryota</taxon>
        <taxon>Metazoa</taxon>
        <taxon>Ecdysozoa</taxon>
        <taxon>Arthropoda</taxon>
        <taxon>Hexapoda</taxon>
        <taxon>Insecta</taxon>
        <taxon>Pterygota</taxon>
        <taxon>Neoptera</taxon>
        <taxon>Endopterygota</taxon>
        <taxon>Lepidoptera</taxon>
        <taxon>Glossata</taxon>
        <taxon>Ditrysia</taxon>
        <taxon>Geometroidea</taxon>
        <taxon>Geometridae</taxon>
        <taxon>Larentiinae</taxon>
        <taxon>Operophtera</taxon>
    </lineage>
</organism>
<dbReference type="STRING" id="104452.A0A0L7KMZ6"/>
<dbReference type="Proteomes" id="UP000037510">
    <property type="component" value="Unassembled WGS sequence"/>
</dbReference>
<proteinExistence type="predicted"/>
<dbReference type="EMBL" id="JTDY01008278">
    <property type="protein sequence ID" value="KOB64647.1"/>
    <property type="molecule type" value="Genomic_DNA"/>
</dbReference>
<feature type="domain" description="EGF-like" evidence="1">
    <location>
        <begin position="231"/>
        <end position="262"/>
    </location>
</feature>
<dbReference type="PANTHER" id="PTHR24047">
    <property type="entry name" value="FI01909P-RELATED"/>
    <property type="match status" value="1"/>
</dbReference>
<reference evidence="2 3" key="1">
    <citation type="journal article" date="2015" name="Genome Biol. Evol.">
        <title>The genome of winter moth (Operophtera brumata) provides a genomic perspective on sexual dimorphism and phenology.</title>
        <authorList>
            <person name="Derks M.F."/>
            <person name="Smit S."/>
            <person name="Salis L."/>
            <person name="Schijlen E."/>
            <person name="Bossers A."/>
            <person name="Mateman C."/>
            <person name="Pijl A.S."/>
            <person name="de Ridder D."/>
            <person name="Groenen M.A."/>
            <person name="Visser M.E."/>
            <person name="Megens H.J."/>
        </authorList>
    </citation>
    <scope>NUCLEOTIDE SEQUENCE [LARGE SCALE GENOMIC DNA]</scope>
    <source>
        <strain evidence="2">WM2013NL</strain>
        <tissue evidence="2">Head and thorax</tissue>
    </source>
</reference>
<feature type="non-terminal residue" evidence="2">
    <location>
        <position position="272"/>
    </location>
</feature>
<evidence type="ECO:0000313" key="3">
    <source>
        <dbReference type="Proteomes" id="UP000037510"/>
    </source>
</evidence>
<feature type="domain" description="EGF-like" evidence="1">
    <location>
        <begin position="50"/>
        <end position="83"/>
    </location>
</feature>
<feature type="domain" description="EGF-like" evidence="1">
    <location>
        <begin position="200"/>
        <end position="229"/>
    </location>
</feature>
<gene>
    <name evidence="2" type="ORF">OBRU01_23849</name>
</gene>